<dbReference type="PROSITE" id="PS00107">
    <property type="entry name" value="PROTEIN_KINASE_ATP"/>
    <property type="match status" value="1"/>
</dbReference>
<feature type="binding site" evidence="5">
    <location>
        <position position="43"/>
    </location>
    <ligand>
        <name>ATP</name>
        <dbReference type="ChEBI" id="CHEBI:30616"/>
    </ligand>
</feature>
<evidence type="ECO:0000313" key="8">
    <source>
        <dbReference type="EMBL" id="MEJ8644573.1"/>
    </source>
</evidence>
<feature type="domain" description="Protein kinase" evidence="7">
    <location>
        <begin position="15"/>
        <end position="272"/>
    </location>
</feature>
<accession>A0ABU8UBP1</accession>
<keyword evidence="9" id="KW-1185">Reference proteome</keyword>
<dbReference type="InterPro" id="IPR017441">
    <property type="entry name" value="Protein_kinase_ATP_BS"/>
</dbReference>
<sequence length="581" mass="60728">MERMGSGGPTHVGPFEVVGVLGQGGMGRVLLAAGPDGRLVAVKQVLAHFADDEAFRARFRREVTASRKVSGAYTAAVIDADPDASTPWLASVFVAGPALGAVVKAVGVLPEDVVRRLAAGLTSALAEIHRAGLVHRDLKPDNVLLAEDGVRVIDLGIARVTEGESEGETGLTRTGWVVGSPAYMSPEQAEGKPLTPASDVFSLGSVLALAATGRSPFAGSSTLRTLYDVVHGEPDLSDLPAGLRDLVARCLAKDPEARPSPAQLRELIGPVTRRAVSGRPPCTGCSPHSGGDRRAPRRRPGPRRGTLARSGTRTCAEAEPEPVPEPVPEHVPESAPVFEPEPKPGPAPTPTPVPVPVPKDDSAVVSEQDATPPPLPEVPPLSPRPAERPTAPSPQPRSPWRRPPPDRGPGGGRGPAGGRHRGGGVRTGPDERLRRLHGASHLRGGRRHHAVEASGVLARHALRGGLGVRTGCTWNGIAKTAAPRALVRWELSLGGDATRNAGAQRARFRVDAAGKSTEPGLDFGTESCWGGASTDWTCVLAVREGNLSVWVGLDESQYTTSACQEKARAVARAALKAAPRR</sequence>
<dbReference type="PROSITE" id="PS00108">
    <property type="entry name" value="PROTEIN_KINASE_ST"/>
    <property type="match status" value="1"/>
</dbReference>
<protein>
    <submittedName>
        <fullName evidence="8">Serine/threonine-protein kinase</fullName>
        <ecNumber evidence="8">2.7.11.1</ecNumber>
    </submittedName>
</protein>
<keyword evidence="3 8" id="KW-0418">Kinase</keyword>
<feature type="compositionally biased region" description="Pro residues" evidence="6">
    <location>
        <begin position="371"/>
        <end position="383"/>
    </location>
</feature>
<dbReference type="Proteomes" id="UP001382904">
    <property type="component" value="Unassembled WGS sequence"/>
</dbReference>
<dbReference type="EC" id="2.7.11.1" evidence="8"/>
<dbReference type="Gene3D" id="3.30.200.20">
    <property type="entry name" value="Phosphorylase Kinase, domain 1"/>
    <property type="match status" value="1"/>
</dbReference>
<evidence type="ECO:0000313" key="9">
    <source>
        <dbReference type="Proteomes" id="UP001382904"/>
    </source>
</evidence>
<evidence type="ECO:0000256" key="3">
    <source>
        <dbReference type="ARBA" id="ARBA00022777"/>
    </source>
</evidence>
<dbReference type="GO" id="GO:0004674">
    <property type="term" value="F:protein serine/threonine kinase activity"/>
    <property type="evidence" value="ECO:0007669"/>
    <property type="project" value="UniProtKB-EC"/>
</dbReference>
<dbReference type="Pfam" id="PF00069">
    <property type="entry name" value="Pkinase"/>
    <property type="match status" value="1"/>
</dbReference>
<dbReference type="InterPro" id="IPR000719">
    <property type="entry name" value="Prot_kinase_dom"/>
</dbReference>
<dbReference type="SUPFAM" id="SSF56112">
    <property type="entry name" value="Protein kinase-like (PK-like)"/>
    <property type="match status" value="1"/>
</dbReference>
<feature type="compositionally biased region" description="Gly residues" evidence="6">
    <location>
        <begin position="408"/>
        <end position="417"/>
    </location>
</feature>
<evidence type="ECO:0000256" key="6">
    <source>
        <dbReference type="SAM" id="MobiDB-lite"/>
    </source>
</evidence>
<dbReference type="CDD" id="cd14014">
    <property type="entry name" value="STKc_PknB_like"/>
    <property type="match status" value="1"/>
</dbReference>
<evidence type="ECO:0000256" key="4">
    <source>
        <dbReference type="ARBA" id="ARBA00022840"/>
    </source>
</evidence>
<proteinExistence type="predicted"/>
<comment type="caution">
    <text evidence="8">The sequence shown here is derived from an EMBL/GenBank/DDBJ whole genome shotgun (WGS) entry which is preliminary data.</text>
</comment>
<evidence type="ECO:0000256" key="1">
    <source>
        <dbReference type="ARBA" id="ARBA00022679"/>
    </source>
</evidence>
<dbReference type="EMBL" id="JBBKAM010000002">
    <property type="protein sequence ID" value="MEJ8644573.1"/>
    <property type="molecule type" value="Genomic_DNA"/>
</dbReference>
<feature type="compositionally biased region" description="Pro residues" evidence="6">
    <location>
        <begin position="343"/>
        <end position="357"/>
    </location>
</feature>
<dbReference type="PANTHER" id="PTHR43289:SF34">
    <property type="entry name" value="SERINE_THREONINE-PROTEIN KINASE YBDM-RELATED"/>
    <property type="match status" value="1"/>
</dbReference>
<dbReference type="InterPro" id="IPR008271">
    <property type="entry name" value="Ser/Thr_kinase_AS"/>
</dbReference>
<dbReference type="SMART" id="SM00220">
    <property type="entry name" value="S_TKc"/>
    <property type="match status" value="1"/>
</dbReference>
<gene>
    <name evidence="8" type="ORF">WKI68_31250</name>
</gene>
<evidence type="ECO:0000256" key="5">
    <source>
        <dbReference type="PROSITE-ProRule" id="PRU10141"/>
    </source>
</evidence>
<evidence type="ECO:0000256" key="2">
    <source>
        <dbReference type="ARBA" id="ARBA00022741"/>
    </source>
</evidence>
<dbReference type="InterPro" id="IPR011009">
    <property type="entry name" value="Kinase-like_dom_sf"/>
</dbReference>
<reference evidence="8 9" key="1">
    <citation type="submission" date="2024-03" db="EMBL/GenBank/DDBJ databases">
        <title>Novel Streptomyces species of biotechnological and ecological value are a feature of Machair soil.</title>
        <authorList>
            <person name="Prole J.R."/>
            <person name="Goodfellow M."/>
            <person name="Allenby N."/>
            <person name="Ward A.C."/>
        </authorList>
    </citation>
    <scope>NUCLEOTIDE SEQUENCE [LARGE SCALE GENOMIC DNA]</scope>
    <source>
        <strain evidence="8 9">MS1.HAVA.3</strain>
    </source>
</reference>
<dbReference type="PANTHER" id="PTHR43289">
    <property type="entry name" value="MITOGEN-ACTIVATED PROTEIN KINASE KINASE KINASE 20-RELATED"/>
    <property type="match status" value="1"/>
</dbReference>
<keyword evidence="2 5" id="KW-0547">Nucleotide-binding</keyword>
<keyword evidence="4 5" id="KW-0067">ATP-binding</keyword>
<dbReference type="PROSITE" id="PS50011">
    <property type="entry name" value="PROTEIN_KINASE_DOM"/>
    <property type="match status" value="1"/>
</dbReference>
<feature type="region of interest" description="Disordered" evidence="6">
    <location>
        <begin position="269"/>
        <end position="432"/>
    </location>
</feature>
<dbReference type="Gene3D" id="1.10.510.10">
    <property type="entry name" value="Transferase(Phosphotransferase) domain 1"/>
    <property type="match status" value="1"/>
</dbReference>
<organism evidence="8 9">
    <name type="scientific">Streptomyces caledonius</name>
    <dbReference type="NCBI Taxonomy" id="3134107"/>
    <lineage>
        <taxon>Bacteria</taxon>
        <taxon>Bacillati</taxon>
        <taxon>Actinomycetota</taxon>
        <taxon>Actinomycetes</taxon>
        <taxon>Kitasatosporales</taxon>
        <taxon>Streptomycetaceae</taxon>
        <taxon>Streptomyces</taxon>
    </lineage>
</organism>
<name>A0ABU8UBP1_9ACTN</name>
<evidence type="ECO:0000259" key="7">
    <source>
        <dbReference type="PROSITE" id="PS50011"/>
    </source>
</evidence>
<keyword evidence="1 8" id="KW-0808">Transferase</keyword>